<protein>
    <submittedName>
        <fullName evidence="1">Uncharacterized protein</fullName>
    </submittedName>
</protein>
<accession>M9M8D0</accession>
<sequence length="300" mass="32271">MDPAFSLADELSGVHTLDGLDELGAHYTTLDEFEHPYDVGSLGDELGQLDLDPELHLGSGSLADELEPTHSGSLADRVVDEDHGSSLGGASLQAAAAQTEQIQESITATHAFLARLSSLSTQGHDEDTAPLEVAAAGYLKLVSECTMAREAQLRELRDLDRKLARDMAATPTHHRTASLASVDSDATIREEEGLDGGMFAPVYASTSALVGSLGSLHEHTQVTKSSTADAQRRLKSLRTLLAQWNADHESTQHSLDWIATHHPTQQAGETAHSQLDYCRKRLDDAQLTATQLLTPKRIPA</sequence>
<dbReference type="OrthoDB" id="3364905at2759"/>
<gene>
    <name evidence="1" type="ORF">PANT_27d00028</name>
</gene>
<proteinExistence type="predicted"/>
<organism evidence="1 2">
    <name type="scientific">Pseudozyma antarctica (strain T-34)</name>
    <name type="common">Yeast</name>
    <name type="synonym">Candida antarctica</name>
    <dbReference type="NCBI Taxonomy" id="1151754"/>
    <lineage>
        <taxon>Eukaryota</taxon>
        <taxon>Fungi</taxon>
        <taxon>Dikarya</taxon>
        <taxon>Basidiomycota</taxon>
        <taxon>Ustilaginomycotina</taxon>
        <taxon>Ustilaginomycetes</taxon>
        <taxon>Ustilaginales</taxon>
        <taxon>Ustilaginaceae</taxon>
        <taxon>Moesziomyces</taxon>
    </lineage>
</organism>
<reference evidence="2" key="1">
    <citation type="journal article" date="2013" name="Genome Announc.">
        <title>Genome sequence of the basidiomycetous yeast Pseudozyma antarctica T-34, a producer of the glycolipid biosurfactants mannosylerythritol lipids.</title>
        <authorList>
            <person name="Morita T."/>
            <person name="Koike H."/>
            <person name="Koyama Y."/>
            <person name="Hagiwara H."/>
            <person name="Ito E."/>
            <person name="Fukuoka T."/>
            <person name="Imura T."/>
            <person name="Machida M."/>
            <person name="Kitamoto D."/>
        </authorList>
    </citation>
    <scope>NUCLEOTIDE SEQUENCE [LARGE SCALE GENOMIC DNA]</scope>
    <source>
        <strain evidence="2">T-34</strain>
    </source>
</reference>
<dbReference type="AlphaFoldDB" id="M9M8D0"/>
<name>M9M8D0_PSEA3</name>
<dbReference type="EMBL" id="DF196793">
    <property type="protein sequence ID" value="GAC77595.1"/>
    <property type="molecule type" value="Genomic_DNA"/>
</dbReference>
<evidence type="ECO:0000313" key="1">
    <source>
        <dbReference type="EMBL" id="GAC77595.1"/>
    </source>
</evidence>
<evidence type="ECO:0000313" key="2">
    <source>
        <dbReference type="Proteomes" id="UP000011976"/>
    </source>
</evidence>
<dbReference type="Proteomes" id="UP000011976">
    <property type="component" value="Unassembled WGS sequence"/>
</dbReference>